<dbReference type="EMBL" id="JAPDDT010000002">
    <property type="protein sequence ID" value="MCW1922433.1"/>
    <property type="molecule type" value="Genomic_DNA"/>
</dbReference>
<feature type="signal peptide" evidence="1">
    <location>
        <begin position="1"/>
        <end position="17"/>
    </location>
</feature>
<evidence type="ECO:0000313" key="2">
    <source>
        <dbReference type="EMBL" id="MCW1922433.1"/>
    </source>
</evidence>
<feature type="chain" id="PRO_5046821540" evidence="1">
    <location>
        <begin position="18"/>
        <end position="231"/>
    </location>
</feature>
<organism evidence="2 3">
    <name type="scientific">Luteolibacter arcticus</name>
    <dbReference type="NCBI Taxonomy" id="1581411"/>
    <lineage>
        <taxon>Bacteria</taxon>
        <taxon>Pseudomonadati</taxon>
        <taxon>Verrucomicrobiota</taxon>
        <taxon>Verrucomicrobiia</taxon>
        <taxon>Verrucomicrobiales</taxon>
        <taxon>Verrucomicrobiaceae</taxon>
        <taxon>Luteolibacter</taxon>
    </lineage>
</organism>
<dbReference type="RefSeq" id="WP_264486541.1">
    <property type="nucleotide sequence ID" value="NZ_JAPDDT010000002.1"/>
</dbReference>
<name>A0ABT3GFN6_9BACT</name>
<sequence>MRFLVFLCCLLPLALTAQEKKGARTCRVLFLGAADTDPEKLFLHDGTAAQEVELPRLNLSKVYELPGGALTLRMLAALPVEGQPIPATVPSAAVPETTGDIYLMLSPDPANKTAPVRMQVIDATADRFKPGQMLWFNLTAHDVGGTVGKQKLAVKSRAKVILDPPASAVEPYNVNLSFRIAGKDALYPLCETQWNHDPASRTVLFIINEAGSRAPRVLGFPDHRASSGKNP</sequence>
<gene>
    <name evidence="2" type="ORF">OKA05_07695</name>
</gene>
<keyword evidence="1" id="KW-0732">Signal</keyword>
<dbReference type="Proteomes" id="UP001320876">
    <property type="component" value="Unassembled WGS sequence"/>
</dbReference>
<reference evidence="2 3" key="1">
    <citation type="submission" date="2022-10" db="EMBL/GenBank/DDBJ databases">
        <title>Luteolibacter arcticus strain CCTCC AB 2014275, whole genome shotgun sequencing project.</title>
        <authorList>
            <person name="Zhao G."/>
            <person name="Shen L."/>
        </authorList>
    </citation>
    <scope>NUCLEOTIDE SEQUENCE [LARGE SCALE GENOMIC DNA]</scope>
    <source>
        <strain evidence="2 3">CCTCC AB 2014275</strain>
    </source>
</reference>
<protein>
    <submittedName>
        <fullName evidence="2">Uncharacterized protein</fullName>
    </submittedName>
</protein>
<keyword evidence="3" id="KW-1185">Reference proteome</keyword>
<evidence type="ECO:0000256" key="1">
    <source>
        <dbReference type="SAM" id="SignalP"/>
    </source>
</evidence>
<proteinExistence type="predicted"/>
<comment type="caution">
    <text evidence="2">The sequence shown here is derived from an EMBL/GenBank/DDBJ whole genome shotgun (WGS) entry which is preliminary data.</text>
</comment>
<accession>A0ABT3GFN6</accession>
<evidence type="ECO:0000313" key="3">
    <source>
        <dbReference type="Proteomes" id="UP001320876"/>
    </source>
</evidence>